<dbReference type="Proteomes" id="UP001151760">
    <property type="component" value="Unassembled WGS sequence"/>
</dbReference>
<name>A0ABQ5IJY2_9ASTR</name>
<keyword evidence="2" id="KW-1185">Reference proteome</keyword>
<reference evidence="1" key="1">
    <citation type="journal article" date="2022" name="Int. J. Mol. Sci.">
        <title>Draft Genome of Tanacetum Coccineum: Genomic Comparison of Closely Related Tanacetum-Family Plants.</title>
        <authorList>
            <person name="Yamashiro T."/>
            <person name="Shiraishi A."/>
            <person name="Nakayama K."/>
            <person name="Satake H."/>
        </authorList>
    </citation>
    <scope>NUCLEOTIDE SEQUENCE</scope>
</reference>
<sequence length="98" mass="11339">MDSSGSTNIQTWRCYSASVVDIAGAFVDSLMIKLSKSILRNEHYPTSSFLNLDIQACICIWHSVSDMALSFGYQRPMLMVPFKYRKDQYYRLIASRLW</sequence>
<reference evidence="1" key="2">
    <citation type="submission" date="2022-01" db="EMBL/GenBank/DDBJ databases">
        <authorList>
            <person name="Yamashiro T."/>
            <person name="Shiraishi A."/>
            <person name="Satake H."/>
            <person name="Nakayama K."/>
        </authorList>
    </citation>
    <scope>NUCLEOTIDE SEQUENCE</scope>
</reference>
<dbReference type="EMBL" id="BQNB010020870">
    <property type="protein sequence ID" value="GJU00495.1"/>
    <property type="molecule type" value="Genomic_DNA"/>
</dbReference>
<gene>
    <name evidence="1" type="ORF">Tco_1110833</name>
</gene>
<proteinExistence type="predicted"/>
<protein>
    <submittedName>
        <fullName evidence="1">Uncharacterized protein</fullName>
    </submittedName>
</protein>
<accession>A0ABQ5IJY2</accession>
<comment type="caution">
    <text evidence="1">The sequence shown here is derived from an EMBL/GenBank/DDBJ whole genome shotgun (WGS) entry which is preliminary data.</text>
</comment>
<evidence type="ECO:0000313" key="2">
    <source>
        <dbReference type="Proteomes" id="UP001151760"/>
    </source>
</evidence>
<organism evidence="1 2">
    <name type="scientific">Tanacetum coccineum</name>
    <dbReference type="NCBI Taxonomy" id="301880"/>
    <lineage>
        <taxon>Eukaryota</taxon>
        <taxon>Viridiplantae</taxon>
        <taxon>Streptophyta</taxon>
        <taxon>Embryophyta</taxon>
        <taxon>Tracheophyta</taxon>
        <taxon>Spermatophyta</taxon>
        <taxon>Magnoliopsida</taxon>
        <taxon>eudicotyledons</taxon>
        <taxon>Gunneridae</taxon>
        <taxon>Pentapetalae</taxon>
        <taxon>asterids</taxon>
        <taxon>campanulids</taxon>
        <taxon>Asterales</taxon>
        <taxon>Asteraceae</taxon>
        <taxon>Asteroideae</taxon>
        <taxon>Anthemideae</taxon>
        <taxon>Anthemidinae</taxon>
        <taxon>Tanacetum</taxon>
    </lineage>
</organism>
<evidence type="ECO:0000313" key="1">
    <source>
        <dbReference type="EMBL" id="GJU00495.1"/>
    </source>
</evidence>